<sequence>MDFSGGVGDRAETVQKGASLIGCKRFTKRAMEVGPLLKPAPCRPSPAPSASSPPAPKPCSPSSAPTVASAEQRNHLRMPSTAPSLSL</sequence>
<dbReference type="EMBL" id="SPHZ02000003">
    <property type="protein sequence ID" value="KAF0927499.1"/>
    <property type="molecule type" value="Genomic_DNA"/>
</dbReference>
<feature type="region of interest" description="Disordered" evidence="1">
    <location>
        <begin position="1"/>
        <end position="20"/>
    </location>
</feature>
<organism evidence="2 3">
    <name type="scientific">Oryza meyeriana var. granulata</name>
    <dbReference type="NCBI Taxonomy" id="110450"/>
    <lineage>
        <taxon>Eukaryota</taxon>
        <taxon>Viridiplantae</taxon>
        <taxon>Streptophyta</taxon>
        <taxon>Embryophyta</taxon>
        <taxon>Tracheophyta</taxon>
        <taxon>Spermatophyta</taxon>
        <taxon>Magnoliopsida</taxon>
        <taxon>Liliopsida</taxon>
        <taxon>Poales</taxon>
        <taxon>Poaceae</taxon>
        <taxon>BOP clade</taxon>
        <taxon>Oryzoideae</taxon>
        <taxon>Oryzeae</taxon>
        <taxon>Oryzinae</taxon>
        <taxon>Oryza</taxon>
        <taxon>Oryza meyeriana</taxon>
    </lineage>
</organism>
<evidence type="ECO:0000313" key="3">
    <source>
        <dbReference type="Proteomes" id="UP000479710"/>
    </source>
</evidence>
<reference evidence="2 3" key="1">
    <citation type="submission" date="2019-11" db="EMBL/GenBank/DDBJ databases">
        <title>Whole genome sequence of Oryza granulata.</title>
        <authorList>
            <person name="Li W."/>
        </authorList>
    </citation>
    <scope>NUCLEOTIDE SEQUENCE [LARGE SCALE GENOMIC DNA]</scope>
    <source>
        <strain evidence="3">cv. Menghai</strain>
        <tissue evidence="2">Leaf</tissue>
    </source>
</reference>
<dbReference type="AlphaFoldDB" id="A0A6G1ESC4"/>
<feature type="region of interest" description="Disordered" evidence="1">
    <location>
        <begin position="36"/>
        <end position="87"/>
    </location>
</feature>
<proteinExistence type="predicted"/>
<keyword evidence="3" id="KW-1185">Reference proteome</keyword>
<gene>
    <name evidence="2" type="ORF">E2562_033993</name>
</gene>
<dbReference type="Proteomes" id="UP000479710">
    <property type="component" value="Unassembled WGS sequence"/>
</dbReference>
<name>A0A6G1ESC4_9ORYZ</name>
<protein>
    <submittedName>
        <fullName evidence="2">Uncharacterized protein</fullName>
    </submittedName>
</protein>
<comment type="caution">
    <text evidence="2">The sequence shown here is derived from an EMBL/GenBank/DDBJ whole genome shotgun (WGS) entry which is preliminary data.</text>
</comment>
<accession>A0A6G1ESC4</accession>
<feature type="compositionally biased region" description="Pro residues" evidence="1">
    <location>
        <begin position="41"/>
        <end position="59"/>
    </location>
</feature>
<evidence type="ECO:0000313" key="2">
    <source>
        <dbReference type="EMBL" id="KAF0927499.1"/>
    </source>
</evidence>
<evidence type="ECO:0000256" key="1">
    <source>
        <dbReference type="SAM" id="MobiDB-lite"/>
    </source>
</evidence>